<accession>A0A841YIF1</accession>
<dbReference type="PROSITE" id="PS51257">
    <property type="entry name" value="PROKAR_LIPOPROTEIN"/>
    <property type="match status" value="1"/>
</dbReference>
<evidence type="ECO:0000256" key="1">
    <source>
        <dbReference type="ARBA" id="ARBA00022729"/>
    </source>
</evidence>
<feature type="chain" id="PRO_5038820494" evidence="2">
    <location>
        <begin position="24"/>
        <end position="169"/>
    </location>
</feature>
<feature type="signal peptide" evidence="2">
    <location>
        <begin position="1"/>
        <end position="23"/>
    </location>
</feature>
<proteinExistence type="predicted"/>
<name>A0A841YIF1_9LIST</name>
<dbReference type="Proteomes" id="UP000571128">
    <property type="component" value="Unassembled WGS sequence"/>
</dbReference>
<evidence type="ECO:0000256" key="2">
    <source>
        <dbReference type="SAM" id="SignalP"/>
    </source>
</evidence>
<dbReference type="RefSeq" id="WP_185338777.1">
    <property type="nucleotide sequence ID" value="NZ_JAARPY010000019.1"/>
</dbReference>
<dbReference type="AlphaFoldDB" id="A0A841YIF1"/>
<reference evidence="4 5" key="1">
    <citation type="submission" date="2020-03" db="EMBL/GenBank/DDBJ databases">
        <title>Soil Listeria distribution.</title>
        <authorList>
            <person name="Liao J."/>
            <person name="Wiedmann M."/>
        </authorList>
    </citation>
    <scope>NUCLEOTIDE SEQUENCE [LARGE SCALE GENOMIC DNA]</scope>
    <source>
        <strain evidence="4 5">FSL L7-1645</strain>
    </source>
</reference>
<keyword evidence="1 2" id="KW-0732">Signal</keyword>
<evidence type="ECO:0000259" key="3">
    <source>
        <dbReference type="Pfam" id="PF11611"/>
    </source>
</evidence>
<sequence length="169" mass="18567">MKIFKRSAFIAVAFIMSMALLSACSEKPKKENQATNATTATKSASSTDLNKAKVFTDISITPKSFKLKQDDTFKEKGKTLTVVTMHIENKTKDDFGIGAGDFYLLLGKEKITTHGYYDSFGDVIKPNKALDGNAYFAIPDVKGDYTLVYHPVNGPKTPKLEWSIGAPTK</sequence>
<dbReference type="EMBL" id="JAARPY010000019">
    <property type="protein sequence ID" value="MBC1399874.1"/>
    <property type="molecule type" value="Genomic_DNA"/>
</dbReference>
<organism evidence="4 5">
    <name type="scientific">Listeria fleischmannii</name>
    <dbReference type="NCBI Taxonomy" id="1069827"/>
    <lineage>
        <taxon>Bacteria</taxon>
        <taxon>Bacillati</taxon>
        <taxon>Bacillota</taxon>
        <taxon>Bacilli</taxon>
        <taxon>Bacillales</taxon>
        <taxon>Listeriaceae</taxon>
        <taxon>Listeria</taxon>
    </lineage>
</organism>
<dbReference type="InterPro" id="IPR029050">
    <property type="entry name" value="Immunoprotect_excell_Ig-like"/>
</dbReference>
<comment type="caution">
    <text evidence="4">The sequence shown here is derived from an EMBL/GenBank/DDBJ whole genome shotgun (WGS) entry which is preliminary data.</text>
</comment>
<feature type="domain" description="DUF4352" evidence="3">
    <location>
        <begin position="49"/>
        <end position="151"/>
    </location>
</feature>
<gene>
    <name evidence="4" type="ORF">HB844_13500</name>
</gene>
<evidence type="ECO:0000313" key="4">
    <source>
        <dbReference type="EMBL" id="MBC1399874.1"/>
    </source>
</evidence>
<evidence type="ECO:0000313" key="5">
    <source>
        <dbReference type="Proteomes" id="UP000571128"/>
    </source>
</evidence>
<dbReference type="InterPro" id="IPR029051">
    <property type="entry name" value="DUF4352"/>
</dbReference>
<protein>
    <submittedName>
        <fullName evidence="4">DUF4352 domain-containing protein</fullName>
    </submittedName>
</protein>
<dbReference type="Gene3D" id="2.60.40.1240">
    <property type="match status" value="1"/>
</dbReference>
<dbReference type="Pfam" id="PF11611">
    <property type="entry name" value="DUF4352"/>
    <property type="match status" value="1"/>
</dbReference>